<feature type="domain" description="SCP" evidence="1">
    <location>
        <begin position="56"/>
        <end position="94"/>
    </location>
</feature>
<dbReference type="CDD" id="cd05380">
    <property type="entry name" value="CAP_euk"/>
    <property type="match status" value="1"/>
</dbReference>
<proteinExistence type="predicted"/>
<dbReference type="Pfam" id="PF00188">
    <property type="entry name" value="CAP"/>
    <property type="match status" value="1"/>
</dbReference>
<gene>
    <name evidence="2" type="ORF">GPUH_LOCUS6728</name>
</gene>
<evidence type="ECO:0000259" key="1">
    <source>
        <dbReference type="Pfam" id="PF00188"/>
    </source>
</evidence>
<dbReference type="InterPro" id="IPR035940">
    <property type="entry name" value="CAP_sf"/>
</dbReference>
<dbReference type="SUPFAM" id="SSF55797">
    <property type="entry name" value="PR-1-like"/>
    <property type="match status" value="1"/>
</dbReference>
<dbReference type="Gene3D" id="3.40.33.10">
    <property type="entry name" value="CAP"/>
    <property type="match status" value="1"/>
</dbReference>
<protein>
    <submittedName>
        <fullName evidence="4">SCP domain-containing protein</fullName>
    </submittedName>
</protein>
<name>A0A183DDD4_9BILA</name>
<dbReference type="WBParaSite" id="GPUH_0000673401-mRNA-1">
    <property type="protein sequence ID" value="GPUH_0000673401-mRNA-1"/>
    <property type="gene ID" value="GPUH_0000673401"/>
</dbReference>
<sequence length="99" mass="12046">MVVQHKKREFHELGKGHQIRVREKRVPSYERTMNRYPNLLISSEPLNEHMKEVITEEHNRLRRIVPATDMRLMYWSDELAASAQRHANRCDFRYYLSCF</sequence>
<dbReference type="OrthoDB" id="43654at2759"/>
<dbReference type="AlphaFoldDB" id="A0A183DDD4"/>
<evidence type="ECO:0000313" key="4">
    <source>
        <dbReference type="WBParaSite" id="GPUH_0000673401-mRNA-1"/>
    </source>
</evidence>
<dbReference type="InterPro" id="IPR014044">
    <property type="entry name" value="CAP_dom"/>
</dbReference>
<evidence type="ECO:0000313" key="2">
    <source>
        <dbReference type="EMBL" id="VDK55857.1"/>
    </source>
</evidence>
<accession>A0A183DDD4</accession>
<organism evidence="4">
    <name type="scientific">Gongylonema pulchrum</name>
    <dbReference type="NCBI Taxonomy" id="637853"/>
    <lineage>
        <taxon>Eukaryota</taxon>
        <taxon>Metazoa</taxon>
        <taxon>Ecdysozoa</taxon>
        <taxon>Nematoda</taxon>
        <taxon>Chromadorea</taxon>
        <taxon>Rhabditida</taxon>
        <taxon>Spirurina</taxon>
        <taxon>Spiruromorpha</taxon>
        <taxon>Spiruroidea</taxon>
        <taxon>Gongylonematidae</taxon>
        <taxon>Gongylonema</taxon>
    </lineage>
</organism>
<evidence type="ECO:0000313" key="3">
    <source>
        <dbReference type="Proteomes" id="UP000271098"/>
    </source>
</evidence>
<reference evidence="2 3" key="2">
    <citation type="submission" date="2018-11" db="EMBL/GenBank/DDBJ databases">
        <authorList>
            <consortium name="Pathogen Informatics"/>
        </authorList>
    </citation>
    <scope>NUCLEOTIDE SEQUENCE [LARGE SCALE GENOMIC DNA]</scope>
</reference>
<dbReference type="EMBL" id="UYRT01016278">
    <property type="protein sequence ID" value="VDK55857.1"/>
    <property type="molecule type" value="Genomic_DNA"/>
</dbReference>
<dbReference type="Proteomes" id="UP000271098">
    <property type="component" value="Unassembled WGS sequence"/>
</dbReference>
<reference evidence="4" key="1">
    <citation type="submission" date="2016-06" db="UniProtKB">
        <authorList>
            <consortium name="WormBaseParasite"/>
        </authorList>
    </citation>
    <scope>IDENTIFICATION</scope>
</reference>
<keyword evidence="3" id="KW-1185">Reference proteome</keyword>